<dbReference type="Proteomes" id="UP000233293">
    <property type="component" value="Unassembled WGS sequence"/>
</dbReference>
<evidence type="ECO:0000256" key="1">
    <source>
        <dbReference type="PROSITE-ProRule" id="PRU00339"/>
    </source>
</evidence>
<dbReference type="Pfam" id="PF13432">
    <property type="entry name" value="TPR_16"/>
    <property type="match status" value="1"/>
</dbReference>
<feature type="repeat" description="TPR" evidence="1">
    <location>
        <begin position="158"/>
        <end position="191"/>
    </location>
</feature>
<feature type="repeat" description="TPR" evidence="1">
    <location>
        <begin position="192"/>
        <end position="225"/>
    </location>
</feature>
<dbReference type="Pfam" id="PF00515">
    <property type="entry name" value="TPR_1"/>
    <property type="match status" value="1"/>
</dbReference>
<name>A0A2N3PVM6_9PROT</name>
<dbReference type="InterPro" id="IPR019734">
    <property type="entry name" value="TPR_rpt"/>
</dbReference>
<dbReference type="InterPro" id="IPR037919">
    <property type="entry name" value="OGT"/>
</dbReference>
<feature type="repeat" description="TPR" evidence="1">
    <location>
        <begin position="260"/>
        <end position="293"/>
    </location>
</feature>
<dbReference type="Pfam" id="PF13181">
    <property type="entry name" value="TPR_8"/>
    <property type="match status" value="1"/>
</dbReference>
<organism evidence="2 3">
    <name type="scientific">Telmatospirillum siberiense</name>
    <dbReference type="NCBI Taxonomy" id="382514"/>
    <lineage>
        <taxon>Bacteria</taxon>
        <taxon>Pseudomonadati</taxon>
        <taxon>Pseudomonadota</taxon>
        <taxon>Alphaproteobacteria</taxon>
        <taxon>Rhodospirillales</taxon>
        <taxon>Rhodospirillaceae</taxon>
        <taxon>Telmatospirillum</taxon>
    </lineage>
</organism>
<dbReference type="InterPro" id="IPR011990">
    <property type="entry name" value="TPR-like_helical_dom_sf"/>
</dbReference>
<evidence type="ECO:0000313" key="3">
    <source>
        <dbReference type="Proteomes" id="UP000233293"/>
    </source>
</evidence>
<keyword evidence="3" id="KW-1185">Reference proteome</keyword>
<gene>
    <name evidence="2" type="ORF">CWS72_11375</name>
</gene>
<dbReference type="PANTHER" id="PTHR44366:SF1">
    <property type="entry name" value="UDP-N-ACETYLGLUCOSAMINE--PEPTIDE N-ACETYLGLUCOSAMINYLTRANSFERASE 110 KDA SUBUNIT"/>
    <property type="match status" value="1"/>
</dbReference>
<accession>A0A2N3PVM6</accession>
<dbReference type="InterPro" id="IPR002201">
    <property type="entry name" value="Glyco_trans_9"/>
</dbReference>
<dbReference type="SUPFAM" id="SSF53756">
    <property type="entry name" value="UDP-Glycosyltransferase/glycogen phosphorylase"/>
    <property type="match status" value="1"/>
</dbReference>
<reference evidence="3" key="1">
    <citation type="submission" date="2017-12" db="EMBL/GenBank/DDBJ databases">
        <title>Draft genome sequence of Telmatospirillum siberiense 26-4b1T, an acidotolerant peatland alphaproteobacterium potentially involved in sulfur cycling.</title>
        <authorList>
            <person name="Hausmann B."/>
            <person name="Pjevac P."/>
            <person name="Schreck K."/>
            <person name="Herbold C.W."/>
            <person name="Daims H."/>
            <person name="Wagner M."/>
            <person name="Pester M."/>
            <person name="Loy A."/>
        </authorList>
    </citation>
    <scope>NUCLEOTIDE SEQUENCE [LARGE SCALE GENOMIC DNA]</scope>
    <source>
        <strain evidence="3">26-4b1</strain>
    </source>
</reference>
<dbReference type="Gene3D" id="1.25.40.10">
    <property type="entry name" value="Tetratricopeptide repeat domain"/>
    <property type="match status" value="7"/>
</dbReference>
<dbReference type="OrthoDB" id="6193797at2"/>
<dbReference type="Pfam" id="PF13424">
    <property type="entry name" value="TPR_12"/>
    <property type="match status" value="1"/>
</dbReference>
<keyword evidence="1" id="KW-0802">TPR repeat</keyword>
<proteinExistence type="predicted"/>
<feature type="repeat" description="TPR" evidence="1">
    <location>
        <begin position="395"/>
        <end position="428"/>
    </location>
</feature>
<dbReference type="SMART" id="SM00028">
    <property type="entry name" value="TPR"/>
    <property type="match status" value="12"/>
</dbReference>
<comment type="caution">
    <text evidence="2">The sequence shown here is derived from an EMBL/GenBank/DDBJ whole genome shotgun (WGS) entry which is preliminary data.</text>
</comment>
<evidence type="ECO:0000313" key="2">
    <source>
        <dbReference type="EMBL" id="PKU24441.1"/>
    </source>
</evidence>
<feature type="repeat" description="TPR" evidence="1">
    <location>
        <begin position="124"/>
        <end position="157"/>
    </location>
</feature>
<dbReference type="Pfam" id="PF13414">
    <property type="entry name" value="TPR_11"/>
    <property type="match status" value="3"/>
</dbReference>
<dbReference type="EMBL" id="PIUM01000011">
    <property type="protein sequence ID" value="PKU24441.1"/>
    <property type="molecule type" value="Genomic_DNA"/>
</dbReference>
<dbReference type="Gene3D" id="3.40.50.2000">
    <property type="entry name" value="Glycogen Phosphorylase B"/>
    <property type="match status" value="1"/>
</dbReference>
<dbReference type="GO" id="GO:0097363">
    <property type="term" value="F:protein O-acetylglucosaminyltransferase activity"/>
    <property type="evidence" value="ECO:0007669"/>
    <property type="project" value="TreeGrafter"/>
</dbReference>
<dbReference type="AlphaFoldDB" id="A0A2N3PVM6"/>
<feature type="repeat" description="TPR" evidence="1">
    <location>
        <begin position="294"/>
        <end position="327"/>
    </location>
</feature>
<dbReference type="Pfam" id="PF01075">
    <property type="entry name" value="Glyco_transf_9"/>
    <property type="match status" value="1"/>
</dbReference>
<protein>
    <submittedName>
        <fullName evidence="2">Pilus assembly protein PilF</fullName>
    </submittedName>
</protein>
<dbReference type="SUPFAM" id="SSF48452">
    <property type="entry name" value="TPR-like"/>
    <property type="match status" value="4"/>
</dbReference>
<feature type="repeat" description="TPR" evidence="1">
    <location>
        <begin position="226"/>
        <end position="259"/>
    </location>
</feature>
<feature type="repeat" description="TPR" evidence="1">
    <location>
        <begin position="90"/>
        <end position="123"/>
    </location>
</feature>
<dbReference type="PROSITE" id="PS50293">
    <property type="entry name" value="TPR_REGION"/>
    <property type="match status" value="4"/>
</dbReference>
<sequence length="795" mass="88210">MNRRERRAATKQVGGQTQGESLQKTFAEALRYHQAGCLAEAEILYRQILGVHPRHADSLHLLGVMASQVGRHDLAVDLIGKAIAIDAKADTYHSNLGFALQQLGRLDGAIDSYRKALQLKPRFPEAHNNLGNALSQRGQVDEAIVCYRDAIALKEDYPEAHNNLGLALLEQGRAEEALACFRKAIGFRPDYPEAHNNLGTALQELGRLDEAAACYRGAIDLNPEDPEAHNNLGVTLQKLGQLDDALACYRRACGLRADYPEAWFNLGTVYQRRERLDEAVSCYRQAIAHRPDYAAAYNNLGNTLRNEGRPEAVIFCYLRAIDLKPNDLEAFNNLGLALRKWGRFDASITVFHNALQLHPDDAETLNNLGRSLQELGEAGAGVCYRRAIESDPDDAEGYNHLGTALSDRECFDTAAAAFRNALSLCPNGAGIHNNFGHMHQELGNVAQAVTCYRRAVKSDAGDPEAHWNLALALLLTGDYRPGWAEYEWRWRCHEIWRREMRTFSQPPWSGEKSDGGTLLLWAEQGAGDSIQFVRYLPLVARLGWRIVIQIPGVLWRQFRMIPNVTVIAEGEDLPSFDVQCPLLSLPHLLGTTVQNIPATIPYLHAHPAMREVWRNRLRGTSGFKVGVVWRGNPSHKRDRNRSMDPAWFSRFLDIPGVAVVSLQKDGRGGEFSALDVPGAFLDAGPLLVDYADTAALIANLDLVISVDTSVAHLAGALGVPVWTLVDLASDWRWLLARDDSPWYPTMRLFRQSRLGDWQPVVERVRAELARLVEVSPDACLPSHASGVSGLIPSNV</sequence>
<feature type="repeat" description="TPR" evidence="1">
    <location>
        <begin position="328"/>
        <end position="361"/>
    </location>
</feature>
<feature type="repeat" description="TPR" evidence="1">
    <location>
        <begin position="429"/>
        <end position="462"/>
    </location>
</feature>
<dbReference type="PROSITE" id="PS50005">
    <property type="entry name" value="TPR"/>
    <property type="match status" value="10"/>
</dbReference>
<dbReference type="RefSeq" id="WP_101250727.1">
    <property type="nucleotide sequence ID" value="NZ_PIUM01000011.1"/>
</dbReference>
<dbReference type="GO" id="GO:0006493">
    <property type="term" value="P:protein O-linked glycosylation"/>
    <property type="evidence" value="ECO:0007669"/>
    <property type="project" value="InterPro"/>
</dbReference>
<dbReference type="PANTHER" id="PTHR44366">
    <property type="entry name" value="UDP-N-ACETYLGLUCOSAMINE--PEPTIDE N-ACETYLGLUCOSAMINYLTRANSFERASE 110 KDA SUBUNIT"/>
    <property type="match status" value="1"/>
</dbReference>